<accession>A0AB33UC28</accession>
<dbReference type="EMBL" id="FILR01000015">
    <property type="protein sequence ID" value="CYX69351.1"/>
    <property type="molecule type" value="Genomic_DNA"/>
</dbReference>
<gene>
    <name evidence="2" type="ORF">ERS132525_01501</name>
</gene>
<reference evidence="2 3" key="1">
    <citation type="submission" date="2016-02" db="EMBL/GenBank/DDBJ databases">
        <authorList>
            <consortium name="Pathogen Informatics"/>
        </authorList>
    </citation>
    <scope>NUCLEOTIDE SEQUENCE [LARGE SCALE GENOMIC DNA]</scope>
    <source>
        <strain evidence="2 3">SS985</strain>
    </source>
</reference>
<evidence type="ECO:0000313" key="3">
    <source>
        <dbReference type="Proteomes" id="UP000071601"/>
    </source>
</evidence>
<keyword evidence="1" id="KW-0812">Transmembrane</keyword>
<sequence>MIEENRRFFMKNLKEKKNQGTVIPLGIASFSLLMGVSLLLFAGTAGGLNIILSVPPLIVAGLGFFYVKYRRETTIKMYNKMYDRYPELQNNLQLLVDKADYYDSAIGIVVYKHLIVSLKDGIKVFHLDEVVWLYLHILRGGFASIYSQTLMVGTVLNDRHTLLSLPILGTSRVADPNIENLFEFIGARHPKIMLGYTNENNQFWGVLRSEDKNQKTDYFDFLR</sequence>
<evidence type="ECO:0000313" key="2">
    <source>
        <dbReference type="EMBL" id="CYX69351.1"/>
    </source>
</evidence>
<keyword evidence="1" id="KW-0472">Membrane</keyword>
<protein>
    <submittedName>
        <fullName evidence="2">Signal peptide</fullName>
    </submittedName>
</protein>
<feature type="transmembrane region" description="Helical" evidence="1">
    <location>
        <begin position="48"/>
        <end position="67"/>
    </location>
</feature>
<proteinExistence type="predicted"/>
<dbReference type="Proteomes" id="UP000071601">
    <property type="component" value="Unassembled WGS sequence"/>
</dbReference>
<organism evidence="2 3">
    <name type="scientific">Streptococcus suis</name>
    <dbReference type="NCBI Taxonomy" id="1307"/>
    <lineage>
        <taxon>Bacteria</taxon>
        <taxon>Bacillati</taxon>
        <taxon>Bacillota</taxon>
        <taxon>Bacilli</taxon>
        <taxon>Lactobacillales</taxon>
        <taxon>Streptococcaceae</taxon>
        <taxon>Streptococcus</taxon>
    </lineage>
</organism>
<dbReference type="AlphaFoldDB" id="A0AB33UC28"/>
<evidence type="ECO:0000256" key="1">
    <source>
        <dbReference type="SAM" id="Phobius"/>
    </source>
</evidence>
<feature type="transmembrane region" description="Helical" evidence="1">
    <location>
        <begin position="21"/>
        <end position="42"/>
    </location>
</feature>
<comment type="caution">
    <text evidence="2">The sequence shown here is derived from an EMBL/GenBank/DDBJ whole genome shotgun (WGS) entry which is preliminary data.</text>
</comment>
<name>A0AB33UC28_STRSU</name>
<keyword evidence="1" id="KW-1133">Transmembrane helix</keyword>